<dbReference type="AlphaFoldDB" id="Q0G3Q8"/>
<feature type="transmembrane region" description="Helical" evidence="5">
    <location>
        <begin position="179"/>
        <end position="200"/>
    </location>
</feature>
<keyword evidence="7" id="KW-1185">Reference proteome</keyword>
<reference evidence="6 7" key="1">
    <citation type="journal article" date="2010" name="J. Bacteriol.">
        <title>Genome sequence of Fulvimarina pelagi HTCC2506T, a Mn(II)-oxidizing alphaproteobacterium possessing an aerobic anoxygenic photosynthetic gene cluster and Xanthorhodopsin.</title>
        <authorList>
            <person name="Kang I."/>
            <person name="Oh H.M."/>
            <person name="Lim S.I."/>
            <person name="Ferriera S."/>
            <person name="Giovannoni S.J."/>
            <person name="Cho J.C."/>
        </authorList>
    </citation>
    <scope>NUCLEOTIDE SEQUENCE [LARGE SCALE GENOMIC DNA]</scope>
    <source>
        <strain evidence="6 7">HTCC2506</strain>
    </source>
</reference>
<dbReference type="EMBL" id="AATP01000002">
    <property type="protein sequence ID" value="EAU41773.1"/>
    <property type="molecule type" value="Genomic_DNA"/>
</dbReference>
<comment type="subcellular location">
    <subcellularLocation>
        <location evidence="5">Cell membrane</location>
        <topology evidence="5">Multi-pass membrane protein</topology>
    </subcellularLocation>
    <subcellularLocation>
        <location evidence="1">Membrane</location>
        <topology evidence="1">Multi-pass membrane protein</topology>
    </subcellularLocation>
</comment>
<dbReference type="STRING" id="217511.GCA_001463845_02871"/>
<feature type="transmembrane region" description="Helical" evidence="5">
    <location>
        <begin position="102"/>
        <end position="120"/>
    </location>
</feature>
<evidence type="ECO:0000313" key="7">
    <source>
        <dbReference type="Proteomes" id="UP000004310"/>
    </source>
</evidence>
<comment type="similarity">
    <text evidence="5">Belongs to the 4-toluene sulfonate uptake permease (TSUP) (TC 2.A.102) family.</text>
</comment>
<dbReference type="Proteomes" id="UP000004310">
    <property type="component" value="Unassembled WGS sequence"/>
</dbReference>
<dbReference type="Pfam" id="PF01925">
    <property type="entry name" value="TauE"/>
    <property type="match status" value="1"/>
</dbReference>
<gene>
    <name evidence="6" type="ORF">FP2506_15109</name>
</gene>
<evidence type="ECO:0000256" key="1">
    <source>
        <dbReference type="ARBA" id="ARBA00004141"/>
    </source>
</evidence>
<evidence type="ECO:0000256" key="4">
    <source>
        <dbReference type="ARBA" id="ARBA00023136"/>
    </source>
</evidence>
<comment type="caution">
    <text evidence="6">The sequence shown here is derived from an EMBL/GenBank/DDBJ whole genome shotgun (WGS) entry which is preliminary data.</text>
</comment>
<feature type="transmembrane region" description="Helical" evidence="5">
    <location>
        <begin position="238"/>
        <end position="259"/>
    </location>
</feature>
<evidence type="ECO:0000256" key="5">
    <source>
        <dbReference type="RuleBase" id="RU363041"/>
    </source>
</evidence>
<dbReference type="PANTHER" id="PTHR43701:SF12">
    <property type="entry name" value="MEMBRANE TRANSPORTER PROTEIN YTNM-RELATED"/>
    <property type="match status" value="1"/>
</dbReference>
<organism evidence="6 7">
    <name type="scientific">Fulvimarina pelagi HTCC2506</name>
    <dbReference type="NCBI Taxonomy" id="314231"/>
    <lineage>
        <taxon>Bacteria</taxon>
        <taxon>Pseudomonadati</taxon>
        <taxon>Pseudomonadota</taxon>
        <taxon>Alphaproteobacteria</taxon>
        <taxon>Hyphomicrobiales</taxon>
        <taxon>Aurantimonadaceae</taxon>
        <taxon>Fulvimarina</taxon>
    </lineage>
</organism>
<proteinExistence type="inferred from homology"/>
<name>Q0G3Q8_9HYPH</name>
<feature type="transmembrane region" description="Helical" evidence="5">
    <location>
        <begin position="76"/>
        <end position="96"/>
    </location>
</feature>
<keyword evidence="5" id="KW-1003">Cell membrane</keyword>
<evidence type="ECO:0000256" key="3">
    <source>
        <dbReference type="ARBA" id="ARBA00022989"/>
    </source>
</evidence>
<dbReference type="PANTHER" id="PTHR43701">
    <property type="entry name" value="MEMBRANE TRANSPORTER PROTEIN MJ0441-RELATED"/>
    <property type="match status" value="1"/>
</dbReference>
<protein>
    <recommendedName>
        <fullName evidence="5">Probable membrane transporter protein</fullName>
    </recommendedName>
</protein>
<evidence type="ECO:0000313" key="6">
    <source>
        <dbReference type="EMBL" id="EAU41773.1"/>
    </source>
</evidence>
<dbReference type="InterPro" id="IPR002781">
    <property type="entry name" value="TM_pro_TauE-like"/>
</dbReference>
<dbReference type="InterPro" id="IPR051598">
    <property type="entry name" value="TSUP/Inactive_protease-like"/>
</dbReference>
<keyword evidence="4 5" id="KW-0472">Membrane</keyword>
<accession>Q0G3Q8</accession>
<sequence>MEFYVTEFLLFLLVGGLAQLVDGALGMAYGVVSSTVLISFGVAPATASASVHTAELFTTAASGTAHALNRNIDWKLFWRLVPFGVLGGVVGTYVLTSFSGSVAKPYVATYLAIIGVYLVVRSFRKIPSKPVPGRVVPPLALTGGFLDSVGGGGWGPVVATGLLGAGGAPRYVIGTVNTAEFVVTLAVSLSFLFALLTGHWEEAGDLASHGLAILGLIVGGIIAAPFAGFVVRRLAERILLRLVGGLITILGVIQAVQLLG</sequence>
<dbReference type="HOGENOM" id="CLU_059164_0_0_5"/>
<evidence type="ECO:0000256" key="2">
    <source>
        <dbReference type="ARBA" id="ARBA00022692"/>
    </source>
</evidence>
<keyword evidence="2 5" id="KW-0812">Transmembrane</keyword>
<dbReference type="GO" id="GO:0005886">
    <property type="term" value="C:plasma membrane"/>
    <property type="evidence" value="ECO:0007669"/>
    <property type="project" value="UniProtKB-SubCell"/>
</dbReference>
<keyword evidence="3 5" id="KW-1133">Transmembrane helix</keyword>
<feature type="transmembrane region" description="Helical" evidence="5">
    <location>
        <begin position="206"/>
        <end position="231"/>
    </location>
</feature>
<dbReference type="eggNOG" id="COG0730">
    <property type="taxonomic scope" value="Bacteria"/>
</dbReference>